<protein>
    <submittedName>
        <fullName evidence="1">Uncharacterized protein</fullName>
    </submittedName>
</protein>
<sequence length="80" mass="9504">MLLVYIIQLTKIQIEKIFIKIQTINYEANQKIYIADQKCDKLVIVLKRKLCNKEKEIATKGQIVGDQLLPIKKWRQNNYL</sequence>
<keyword evidence="2" id="KW-1185">Reference proteome</keyword>
<dbReference type="EMBL" id="CAJJDO010000067">
    <property type="protein sequence ID" value="CAD8177337.1"/>
    <property type="molecule type" value="Genomic_DNA"/>
</dbReference>
<accession>A0A8S1VKD2</accession>
<evidence type="ECO:0000313" key="2">
    <source>
        <dbReference type="Proteomes" id="UP000689195"/>
    </source>
</evidence>
<dbReference type="AlphaFoldDB" id="A0A8S1VKD2"/>
<organism evidence="1 2">
    <name type="scientific">Paramecium pentaurelia</name>
    <dbReference type="NCBI Taxonomy" id="43138"/>
    <lineage>
        <taxon>Eukaryota</taxon>
        <taxon>Sar</taxon>
        <taxon>Alveolata</taxon>
        <taxon>Ciliophora</taxon>
        <taxon>Intramacronucleata</taxon>
        <taxon>Oligohymenophorea</taxon>
        <taxon>Peniculida</taxon>
        <taxon>Parameciidae</taxon>
        <taxon>Paramecium</taxon>
    </lineage>
</organism>
<comment type="caution">
    <text evidence="1">The sequence shown here is derived from an EMBL/GenBank/DDBJ whole genome shotgun (WGS) entry which is preliminary data.</text>
</comment>
<gene>
    <name evidence="1" type="ORF">PPENT_87.1.T0670141</name>
</gene>
<dbReference type="Proteomes" id="UP000689195">
    <property type="component" value="Unassembled WGS sequence"/>
</dbReference>
<proteinExistence type="predicted"/>
<dbReference type="OrthoDB" id="10608669at2759"/>
<evidence type="ECO:0000313" key="1">
    <source>
        <dbReference type="EMBL" id="CAD8177337.1"/>
    </source>
</evidence>
<name>A0A8S1VKD2_9CILI</name>
<reference evidence="1" key="1">
    <citation type="submission" date="2021-01" db="EMBL/GenBank/DDBJ databases">
        <authorList>
            <consortium name="Genoscope - CEA"/>
            <person name="William W."/>
        </authorList>
    </citation>
    <scope>NUCLEOTIDE SEQUENCE</scope>
</reference>